<keyword evidence="10" id="KW-0506">mRNA capping</keyword>
<dbReference type="GO" id="GO:0003723">
    <property type="term" value="F:RNA binding"/>
    <property type="evidence" value="ECO:0007669"/>
    <property type="project" value="UniProtKB-KW"/>
</dbReference>
<evidence type="ECO:0000256" key="14">
    <source>
        <dbReference type="ARBA" id="ARBA00035028"/>
    </source>
</evidence>
<comment type="catalytic activity">
    <reaction evidence="16">
        <text>a 5'-end triphospho-ribonucleoside in mRNA + H2O = a 5'-end diphospho-ribonucleoside in mRNA + phosphate + H(+)</text>
        <dbReference type="Rhea" id="RHEA:67004"/>
        <dbReference type="Rhea" id="RHEA-COMP:17164"/>
        <dbReference type="Rhea" id="RHEA-COMP:17165"/>
        <dbReference type="ChEBI" id="CHEBI:15377"/>
        <dbReference type="ChEBI" id="CHEBI:15378"/>
        <dbReference type="ChEBI" id="CHEBI:43474"/>
        <dbReference type="ChEBI" id="CHEBI:167616"/>
        <dbReference type="ChEBI" id="CHEBI:167618"/>
        <dbReference type="EC" id="3.6.1.74"/>
    </reaction>
    <physiologicalReaction direction="left-to-right" evidence="16">
        <dbReference type="Rhea" id="RHEA:67005"/>
    </physiologicalReaction>
</comment>
<gene>
    <name evidence="20" type="ORF">M427DRAFT_50207</name>
</gene>
<dbReference type="Gene3D" id="3.40.50.150">
    <property type="entry name" value="Vaccinia Virus protein VP39"/>
    <property type="match status" value="1"/>
</dbReference>
<dbReference type="CDD" id="cd02440">
    <property type="entry name" value="AdoMet_MTases"/>
    <property type="match status" value="1"/>
</dbReference>
<dbReference type="Pfam" id="PF03291">
    <property type="entry name" value="mRNA_G-N7_MeTrfase"/>
    <property type="match status" value="1"/>
</dbReference>
<dbReference type="InterPro" id="IPR001339">
    <property type="entry name" value="mRNA_cap_enzyme_adenylation"/>
</dbReference>
<comment type="pathway">
    <text evidence="1">mRNA processing; mRNA capping.</text>
</comment>
<evidence type="ECO:0000256" key="1">
    <source>
        <dbReference type="ARBA" id="ARBA00005129"/>
    </source>
</evidence>
<dbReference type="Pfam" id="PF01331">
    <property type="entry name" value="mRNA_cap_enzyme"/>
    <property type="match status" value="1"/>
</dbReference>
<sequence length="1236" mass="141337">MSRITFARDFPTKFEDIVQQNTYKAICGLFDQSHDDQAYELETRFSAMLNPSKQNASGFHANVTPSIFYRILKSFENKQYVRRIRLIYEWKEGTTKRPDLSGIRVMSKERQGQPVDVPEYNFRVALSKEKMIPNSWILTNGGLEQFVPKAIRRKHRIEFVIGNFHYDFTVVTILNDPKDMQNSSATLEIELEYVGNRKSKTCGTSETATSVRANLFKDYIRQIYVLVQMIQDSQLVIPLSESRSVLKDLEFVFGRSEQKHTKNIQLFFPAILPDTIQRSNIVNIKTKPYVVTPKYDGTHVMVIIHNCIVYALDRKHTLRITGLTSQEDAENEMTVMEGELVTEKENGTNVRSLYIFDILVLDGQDLRENTLWDFTKRIAAVSKKLTGIQCMTNLNGEAVSGAMRIKIKPFFKSWTNTSLTELLYPKDENAVPIDGLIFIPETSAYPDRSKYNGLFKWKPLDCQSIDVCIQKREAYANGNHLYLFDLYVQDKTDLIIFEPISNIEVTYDEFMLYPNKSILEIVWDPSTSTFKVHKQRFDKNKANFKTVANEVWNAIMSPVDLADLSGPIDQQSSQPRLVERKIVFGNTVHPQKMPGNDTKKELPWSRGRKTVWSNFVSGGQRNGDYVEIDSYSQYSGDTRVQGFRDMRAFHNAVKNMYITRAVEEASANRGFAKDAVAQRGQFLNLLDLACGRCGDLQKWYKNKIIGSVVGIDVNETSLIEAQRRISAKIEELTASRSNTVYPKISLYKANLLETQVGNVIPRFRPGLFDIVVCNFALHFFATTESNLTNFLDGVATSLRNGGVFLCMLFDGTSVMKAIRNSGGQSYFRRAPIQNSRDDDSHQIEKGFVIQPIQSQEGNADTTPLIKVCVTGDPGNIMESETTEAVVYPVNLIMRAKQVGLEIVHTEKFSHLYQQISGFSLDTVEKDFSFLNQVYLFKRLPRKEWLFLCQKGTCLTTLEERIIGLLKVNQDCIVQRRSDDCLTYLKQILYDIKGISRDDDEVTGAVNSWKDDTLQALANLTDVGIYRYERDGCRKEFNYEPGKSFVIVCDPNIIIGTVEVSQQIGDDIVNPKIVFIKNSQESASQKAIEKGELDASEDEDEDEDEFDDEDADYTNAKGKYKEPAFGVFEEDVRTKSTWADDVEAEENMEREMTKQRTKNNIIIVQNKIIIESTGSDTEDEVEKVQKRPKGDNEVQTQQQQLQDWTIQAMRIYAKERGIVIPVKYKRKTAMFEYLCTI</sequence>
<dbReference type="GO" id="GO:0005524">
    <property type="term" value="F:ATP binding"/>
    <property type="evidence" value="ECO:0007669"/>
    <property type="project" value="InterPro"/>
</dbReference>
<dbReference type="GO" id="GO:0140818">
    <property type="term" value="F:mRNA 5'-triphosphate monophosphatase activity"/>
    <property type="evidence" value="ECO:0007669"/>
    <property type="project" value="UniProtKB-EC"/>
</dbReference>
<evidence type="ECO:0000256" key="2">
    <source>
        <dbReference type="ARBA" id="ARBA00011926"/>
    </source>
</evidence>
<evidence type="ECO:0000256" key="18">
    <source>
        <dbReference type="SAM" id="MobiDB-lite"/>
    </source>
</evidence>
<feature type="domain" description="MRNA cap 0 methyltransferase" evidence="19">
    <location>
        <begin position="641"/>
        <end position="939"/>
    </location>
</feature>
<evidence type="ECO:0000256" key="3">
    <source>
        <dbReference type="ARBA" id="ARBA00022603"/>
    </source>
</evidence>
<dbReference type="SUPFAM" id="SSF56091">
    <property type="entry name" value="DNA ligase/mRNA capping enzyme, catalytic domain"/>
    <property type="match status" value="1"/>
</dbReference>
<dbReference type="InterPro" id="IPR004971">
    <property type="entry name" value="mRNA_G-N7_MeTrfase_dom"/>
</dbReference>
<dbReference type="AlphaFoldDB" id="A0A138ZWS8"/>
<evidence type="ECO:0000256" key="10">
    <source>
        <dbReference type="ARBA" id="ARBA00023042"/>
    </source>
</evidence>
<evidence type="ECO:0000256" key="12">
    <source>
        <dbReference type="ARBA" id="ARBA00032772"/>
    </source>
</evidence>
<dbReference type="SUPFAM" id="SSF50249">
    <property type="entry name" value="Nucleic acid-binding proteins"/>
    <property type="match status" value="1"/>
</dbReference>
<dbReference type="Gene3D" id="3.30.470.30">
    <property type="entry name" value="DNA ligase/mRNA capping enzyme"/>
    <property type="match status" value="1"/>
</dbReference>
<keyword evidence="11" id="KW-0342">GTP-binding</keyword>
<dbReference type="UniPathway" id="UPA00922"/>
<proteinExistence type="predicted"/>
<evidence type="ECO:0000256" key="11">
    <source>
        <dbReference type="ARBA" id="ARBA00023134"/>
    </source>
</evidence>
<evidence type="ECO:0000256" key="9">
    <source>
        <dbReference type="ARBA" id="ARBA00022884"/>
    </source>
</evidence>
<dbReference type="GO" id="GO:0004482">
    <property type="term" value="F:mRNA 5'-cap (guanine-N7-)-methyltransferase activity"/>
    <property type="evidence" value="ECO:0007669"/>
    <property type="project" value="UniProtKB-EC"/>
</dbReference>
<dbReference type="InterPro" id="IPR037009">
    <property type="entry name" value="mRNA_triPase_Cet1_sf"/>
</dbReference>
<dbReference type="SUPFAM" id="SSF53335">
    <property type="entry name" value="S-adenosyl-L-methionine-dependent methyltransferases"/>
    <property type="match status" value="1"/>
</dbReference>
<feature type="compositionally biased region" description="Acidic residues" evidence="18">
    <location>
        <begin position="1093"/>
        <end position="1111"/>
    </location>
</feature>
<evidence type="ECO:0000256" key="7">
    <source>
        <dbReference type="ARBA" id="ARBA00022741"/>
    </source>
</evidence>
<name>A0A138ZWS8_GONPJ</name>
<evidence type="ECO:0000256" key="8">
    <source>
        <dbReference type="ARBA" id="ARBA00022801"/>
    </source>
</evidence>
<evidence type="ECO:0000313" key="21">
    <source>
        <dbReference type="Proteomes" id="UP000070544"/>
    </source>
</evidence>
<dbReference type="EC" id="2.1.1.56" evidence="2"/>
<evidence type="ECO:0000256" key="15">
    <source>
        <dbReference type="ARBA" id="ARBA00044712"/>
    </source>
</evidence>
<dbReference type="GO" id="GO:0004651">
    <property type="term" value="F:polynucleotide 5'-phosphatase activity"/>
    <property type="evidence" value="ECO:0007669"/>
    <property type="project" value="InterPro"/>
</dbReference>
<evidence type="ECO:0000256" key="17">
    <source>
        <dbReference type="ARBA" id="ARBA00049739"/>
    </source>
</evidence>
<dbReference type="PANTHER" id="PTHR12189">
    <property type="entry name" value="MRNA GUANINE-7- METHYLTRANSFERASE"/>
    <property type="match status" value="1"/>
</dbReference>
<dbReference type="InterPro" id="IPR039753">
    <property type="entry name" value="RG7MT1"/>
</dbReference>
<evidence type="ECO:0000259" key="19">
    <source>
        <dbReference type="PROSITE" id="PS51562"/>
    </source>
</evidence>
<evidence type="ECO:0000256" key="13">
    <source>
        <dbReference type="ARBA" id="ARBA00033387"/>
    </source>
</evidence>
<keyword evidence="21" id="KW-1185">Reference proteome</keyword>
<dbReference type="STRING" id="1344416.A0A138ZWS8"/>
<keyword evidence="4" id="KW-0507">mRNA processing</keyword>
<dbReference type="SUPFAM" id="SSF55154">
    <property type="entry name" value="CYTH-like phosphatases"/>
    <property type="match status" value="1"/>
</dbReference>
<keyword evidence="6" id="KW-0949">S-adenosyl-L-methionine</keyword>
<dbReference type="EMBL" id="KQ965923">
    <property type="protein sequence ID" value="KXS08911.1"/>
    <property type="molecule type" value="Genomic_DNA"/>
</dbReference>
<dbReference type="GO" id="GO:0005634">
    <property type="term" value="C:nucleus"/>
    <property type="evidence" value="ECO:0007669"/>
    <property type="project" value="TreeGrafter"/>
</dbReference>
<dbReference type="PANTHER" id="PTHR12189:SF2">
    <property type="entry name" value="MRNA CAP GUANINE-N7 METHYLTRANSFERASE"/>
    <property type="match status" value="1"/>
</dbReference>
<keyword evidence="8" id="KW-0378">Hydrolase</keyword>
<protein>
    <recommendedName>
        <fullName evidence="17">mRNA cap guanine-N(7) methyltransferase</fullName>
        <ecNumber evidence="2">2.1.1.56</ecNumber>
        <ecNumber evidence="14">3.6.1.74</ecNumber>
    </recommendedName>
    <alternativeName>
        <fullName evidence="12">mRNA (guanine-N(7))-methyltransferase</fullName>
    </alternativeName>
    <alternativeName>
        <fullName evidence="13">mRNA cap methyltransferase</fullName>
    </alternativeName>
</protein>
<dbReference type="InterPro" id="IPR029063">
    <property type="entry name" value="SAM-dependent_MTases_sf"/>
</dbReference>
<evidence type="ECO:0000256" key="5">
    <source>
        <dbReference type="ARBA" id="ARBA00022679"/>
    </source>
</evidence>
<evidence type="ECO:0000256" key="16">
    <source>
        <dbReference type="ARBA" id="ARBA00047740"/>
    </source>
</evidence>
<evidence type="ECO:0000256" key="6">
    <source>
        <dbReference type="ARBA" id="ARBA00022691"/>
    </source>
</evidence>
<accession>A0A138ZWS8</accession>
<dbReference type="PROSITE" id="PS51562">
    <property type="entry name" value="RNA_CAP0_MT"/>
    <property type="match status" value="1"/>
</dbReference>
<keyword evidence="9" id="KW-0694">RNA-binding</keyword>
<evidence type="ECO:0000256" key="4">
    <source>
        <dbReference type="ARBA" id="ARBA00022664"/>
    </source>
</evidence>
<dbReference type="Gene3D" id="2.40.50.140">
    <property type="entry name" value="Nucleic acid-binding proteins"/>
    <property type="match status" value="1"/>
</dbReference>
<dbReference type="GO" id="GO:0005525">
    <property type="term" value="F:GTP binding"/>
    <property type="evidence" value="ECO:0007669"/>
    <property type="project" value="UniProtKB-KW"/>
</dbReference>
<dbReference type="InterPro" id="IPR033469">
    <property type="entry name" value="CYTH-like_dom_sf"/>
</dbReference>
<dbReference type="EC" id="3.6.1.74" evidence="14"/>
<keyword evidence="5" id="KW-0808">Transferase</keyword>
<keyword evidence="3" id="KW-0489">Methyltransferase</keyword>
<dbReference type="Gene3D" id="3.20.100.10">
    <property type="entry name" value="mRNA triphosphatase Cet1-like"/>
    <property type="match status" value="1"/>
</dbReference>
<evidence type="ECO:0000313" key="20">
    <source>
        <dbReference type="EMBL" id="KXS08911.1"/>
    </source>
</evidence>
<keyword evidence="7" id="KW-0547">Nucleotide-binding</keyword>
<reference evidence="20 21" key="1">
    <citation type="journal article" date="2015" name="Genome Biol. Evol.">
        <title>Phylogenomic analyses indicate that early fungi evolved digesting cell walls of algal ancestors of land plants.</title>
        <authorList>
            <person name="Chang Y."/>
            <person name="Wang S."/>
            <person name="Sekimoto S."/>
            <person name="Aerts A.L."/>
            <person name="Choi C."/>
            <person name="Clum A."/>
            <person name="LaButti K.M."/>
            <person name="Lindquist E.A."/>
            <person name="Yee Ngan C."/>
            <person name="Ohm R.A."/>
            <person name="Salamov A.A."/>
            <person name="Grigoriev I.V."/>
            <person name="Spatafora J.W."/>
            <person name="Berbee M.L."/>
        </authorList>
    </citation>
    <scope>NUCLEOTIDE SEQUENCE [LARGE SCALE GENOMIC DNA]</scope>
    <source>
        <strain evidence="20 21">JEL478</strain>
    </source>
</reference>
<organism evidence="20 21">
    <name type="scientific">Gonapodya prolifera (strain JEL478)</name>
    <name type="common">Monoblepharis prolifera</name>
    <dbReference type="NCBI Taxonomy" id="1344416"/>
    <lineage>
        <taxon>Eukaryota</taxon>
        <taxon>Fungi</taxon>
        <taxon>Fungi incertae sedis</taxon>
        <taxon>Chytridiomycota</taxon>
        <taxon>Chytridiomycota incertae sedis</taxon>
        <taxon>Monoblepharidomycetes</taxon>
        <taxon>Monoblepharidales</taxon>
        <taxon>Gonapodyaceae</taxon>
        <taxon>Gonapodya</taxon>
    </lineage>
</organism>
<dbReference type="GO" id="GO:0004484">
    <property type="term" value="F:mRNA guanylyltransferase activity"/>
    <property type="evidence" value="ECO:0007669"/>
    <property type="project" value="InterPro"/>
</dbReference>
<dbReference type="OrthoDB" id="10248867at2759"/>
<dbReference type="InterPro" id="IPR012340">
    <property type="entry name" value="NA-bd_OB-fold"/>
</dbReference>
<dbReference type="Proteomes" id="UP000070544">
    <property type="component" value="Unassembled WGS sequence"/>
</dbReference>
<comment type="catalytic activity">
    <reaction evidence="15">
        <text>a 5'-end (5'-triphosphoguanosine)-ribonucleoside in mRNA + S-adenosyl-L-methionine = a 5'-end (N(7)-methyl 5'-triphosphoguanosine)-ribonucleoside in mRNA + S-adenosyl-L-homocysteine</text>
        <dbReference type="Rhea" id="RHEA:67008"/>
        <dbReference type="Rhea" id="RHEA-COMP:17166"/>
        <dbReference type="Rhea" id="RHEA-COMP:17167"/>
        <dbReference type="ChEBI" id="CHEBI:57856"/>
        <dbReference type="ChEBI" id="CHEBI:59789"/>
        <dbReference type="ChEBI" id="CHEBI:156461"/>
        <dbReference type="ChEBI" id="CHEBI:167617"/>
        <dbReference type="EC" id="2.1.1.56"/>
    </reaction>
</comment>
<feature type="region of interest" description="Disordered" evidence="18">
    <location>
        <begin position="1085"/>
        <end position="1114"/>
    </location>
</feature>